<dbReference type="AlphaFoldDB" id="A0A0M3JQ82"/>
<dbReference type="Proteomes" id="UP000267096">
    <property type="component" value="Unassembled WGS sequence"/>
</dbReference>
<reference evidence="3" key="1">
    <citation type="submission" date="2017-02" db="UniProtKB">
        <authorList>
            <consortium name="WormBaseParasite"/>
        </authorList>
    </citation>
    <scope>IDENTIFICATION</scope>
</reference>
<organism evidence="3">
    <name type="scientific">Anisakis simplex</name>
    <name type="common">Herring worm</name>
    <dbReference type="NCBI Taxonomy" id="6269"/>
    <lineage>
        <taxon>Eukaryota</taxon>
        <taxon>Metazoa</taxon>
        <taxon>Ecdysozoa</taxon>
        <taxon>Nematoda</taxon>
        <taxon>Chromadorea</taxon>
        <taxon>Rhabditida</taxon>
        <taxon>Spirurina</taxon>
        <taxon>Ascaridomorpha</taxon>
        <taxon>Ascaridoidea</taxon>
        <taxon>Anisakidae</taxon>
        <taxon>Anisakis</taxon>
        <taxon>Anisakis simplex complex</taxon>
    </lineage>
</organism>
<reference evidence="1 2" key="2">
    <citation type="submission" date="2018-11" db="EMBL/GenBank/DDBJ databases">
        <authorList>
            <consortium name="Pathogen Informatics"/>
        </authorList>
    </citation>
    <scope>NUCLEOTIDE SEQUENCE [LARGE SCALE GENOMIC DNA]</scope>
</reference>
<evidence type="ECO:0000313" key="3">
    <source>
        <dbReference type="WBParaSite" id="ASIM_0000983301-mRNA-1"/>
    </source>
</evidence>
<sequence length="34" mass="3430">MEAGNEADDSGNTVDSLALLSEETGALSLSVFSV</sequence>
<gene>
    <name evidence="1" type="ORF">ASIM_LOCUS9561</name>
</gene>
<dbReference type="EMBL" id="UYRR01029711">
    <property type="protein sequence ID" value="VDK40389.1"/>
    <property type="molecule type" value="Genomic_DNA"/>
</dbReference>
<dbReference type="WBParaSite" id="ASIM_0000983301-mRNA-1">
    <property type="protein sequence ID" value="ASIM_0000983301-mRNA-1"/>
    <property type="gene ID" value="ASIM_0000983301"/>
</dbReference>
<keyword evidence="2" id="KW-1185">Reference proteome</keyword>
<evidence type="ECO:0000313" key="2">
    <source>
        <dbReference type="Proteomes" id="UP000267096"/>
    </source>
</evidence>
<evidence type="ECO:0000313" key="1">
    <source>
        <dbReference type="EMBL" id="VDK40389.1"/>
    </source>
</evidence>
<name>A0A0M3JQ82_ANISI</name>
<proteinExistence type="predicted"/>
<protein>
    <submittedName>
        <fullName evidence="3">SapB/AmfS family lantipeptide</fullName>
    </submittedName>
</protein>
<accession>A0A0M3JQ82</accession>